<accession>A0A2N3PU08</accession>
<organism evidence="1 2">
    <name type="scientific">Telmatospirillum siberiense</name>
    <dbReference type="NCBI Taxonomy" id="382514"/>
    <lineage>
        <taxon>Bacteria</taxon>
        <taxon>Pseudomonadati</taxon>
        <taxon>Pseudomonadota</taxon>
        <taxon>Alphaproteobacteria</taxon>
        <taxon>Rhodospirillales</taxon>
        <taxon>Rhodospirillaceae</taxon>
        <taxon>Telmatospirillum</taxon>
    </lineage>
</organism>
<comment type="caution">
    <text evidence="1">The sequence shown here is derived from an EMBL/GenBank/DDBJ whole genome shotgun (WGS) entry which is preliminary data.</text>
</comment>
<dbReference type="EMBL" id="PIUM01000016">
    <property type="protein sequence ID" value="PKU23891.1"/>
    <property type="molecule type" value="Genomic_DNA"/>
</dbReference>
<keyword evidence="2" id="KW-1185">Reference proteome</keyword>
<name>A0A2N3PU08_9PROT</name>
<dbReference type="Proteomes" id="UP000233293">
    <property type="component" value="Unassembled WGS sequence"/>
</dbReference>
<proteinExistence type="predicted"/>
<dbReference type="OrthoDB" id="8478959at2"/>
<evidence type="ECO:0000313" key="1">
    <source>
        <dbReference type="EMBL" id="PKU23891.1"/>
    </source>
</evidence>
<dbReference type="RefSeq" id="WP_101251347.1">
    <property type="nucleotide sequence ID" value="NZ_PIUM01000016.1"/>
</dbReference>
<dbReference type="AlphaFoldDB" id="A0A2N3PU08"/>
<gene>
    <name evidence="1" type="ORF">CWS72_14535</name>
</gene>
<evidence type="ECO:0000313" key="2">
    <source>
        <dbReference type="Proteomes" id="UP000233293"/>
    </source>
</evidence>
<reference evidence="2" key="1">
    <citation type="submission" date="2017-12" db="EMBL/GenBank/DDBJ databases">
        <title>Draft genome sequence of Telmatospirillum siberiense 26-4b1T, an acidotolerant peatland alphaproteobacterium potentially involved in sulfur cycling.</title>
        <authorList>
            <person name="Hausmann B."/>
            <person name="Pjevac P."/>
            <person name="Schreck K."/>
            <person name="Herbold C.W."/>
            <person name="Daims H."/>
            <person name="Wagner M."/>
            <person name="Pester M."/>
            <person name="Loy A."/>
        </authorList>
    </citation>
    <scope>NUCLEOTIDE SEQUENCE [LARGE SCALE GENOMIC DNA]</scope>
    <source>
        <strain evidence="2">26-4b1</strain>
    </source>
</reference>
<sequence>MASAVQLTDDHIERFKAEQARMGLGHDQLCHKGTLSTSDHGGVVVLSPNSKLSTVPPIIVSYADFAELKAMRGIPDEAFASGRMSDAFVKYPKPFTASRMAFLNNTKNICDLDYHLEPAEYKTLQDVAQAYLMGHSAKVKEWEPLLNAAFMPGRMAVFSGENLVVKSGDVFKIVPDPAHPLDPVVLNYQTITVESGGQIQVLAKADVTSQIFNAQ</sequence>
<protein>
    <submittedName>
        <fullName evidence="1">Uncharacterized protein</fullName>
    </submittedName>
</protein>